<dbReference type="EMBL" id="CATQJA010000669">
    <property type="protein sequence ID" value="CAJ0562908.1"/>
    <property type="molecule type" value="Genomic_DNA"/>
</dbReference>
<reference evidence="2" key="1">
    <citation type="submission" date="2023-06" db="EMBL/GenBank/DDBJ databases">
        <authorList>
            <person name="Delattre M."/>
        </authorList>
    </citation>
    <scope>NUCLEOTIDE SEQUENCE</scope>
    <source>
        <strain evidence="2">AF72</strain>
    </source>
</reference>
<protein>
    <submittedName>
        <fullName evidence="2">Uncharacterized protein</fullName>
    </submittedName>
</protein>
<evidence type="ECO:0000313" key="2">
    <source>
        <dbReference type="EMBL" id="CAJ0562908.1"/>
    </source>
</evidence>
<comment type="caution">
    <text evidence="2">The sequence shown here is derived from an EMBL/GenBank/DDBJ whole genome shotgun (WGS) entry which is preliminary data.</text>
</comment>
<organism evidence="2 3">
    <name type="scientific">Mesorhabditis spiculigera</name>
    <dbReference type="NCBI Taxonomy" id="96644"/>
    <lineage>
        <taxon>Eukaryota</taxon>
        <taxon>Metazoa</taxon>
        <taxon>Ecdysozoa</taxon>
        <taxon>Nematoda</taxon>
        <taxon>Chromadorea</taxon>
        <taxon>Rhabditida</taxon>
        <taxon>Rhabditina</taxon>
        <taxon>Rhabditomorpha</taxon>
        <taxon>Rhabditoidea</taxon>
        <taxon>Rhabditidae</taxon>
        <taxon>Mesorhabditinae</taxon>
        <taxon>Mesorhabditis</taxon>
    </lineage>
</organism>
<proteinExistence type="predicted"/>
<feature type="region of interest" description="Disordered" evidence="1">
    <location>
        <begin position="59"/>
        <end position="117"/>
    </location>
</feature>
<dbReference type="AlphaFoldDB" id="A0AA36FSI4"/>
<sequence length="479" mass="55518">MDWNLPDHPLSLDLPNIPLGEIWQMDDDDLSRNPYDDDPMLRSRANSFDLLDFVNDDVDDPAIRSPSRRDSPARFDDLDEHQEIPVEKEKTRKRKRKGSESWGAGHLPPAVPRDQLQNCHYGDRMHHWQPDLDGFQRIARRSGRKTLAENLVRANQIDAALRARLLEERLFAAHFRLPLDTDALVAEMHLPKDEIENLNDAYAKREKQYEMFEIQLRPLQLLRCKRKKTESETGAEEPEKFREDHDYLPKKAKVEKSKPKTDNVAVGNIEYIGPGDDPDYRAKNSAILKENLRRRGFEGPIREHRPWHDGINTFISPKFAKIQKTLDIPEEKKWAIFEDTLLAHQKKIDFDEKGLAAKLGIPEAKVKALRSNYYKSEGLAQRGSQPANSIRTVAINPAFSRNDGNYMGQLRKNMLRAHEVMDFNEFQKTQQCVTFLIRYPRMFAKGWQASNEMGWTSNRGPGDCRTHGLLERTSIPLFF</sequence>
<evidence type="ECO:0000313" key="3">
    <source>
        <dbReference type="Proteomes" id="UP001177023"/>
    </source>
</evidence>
<gene>
    <name evidence="2" type="ORF">MSPICULIGERA_LOCUS2265</name>
</gene>
<feature type="non-terminal residue" evidence="2">
    <location>
        <position position="479"/>
    </location>
</feature>
<dbReference type="Proteomes" id="UP001177023">
    <property type="component" value="Unassembled WGS sequence"/>
</dbReference>
<evidence type="ECO:0000256" key="1">
    <source>
        <dbReference type="SAM" id="MobiDB-lite"/>
    </source>
</evidence>
<keyword evidence="3" id="KW-1185">Reference proteome</keyword>
<name>A0AA36FSI4_9BILA</name>
<feature type="compositionally biased region" description="Basic and acidic residues" evidence="1">
    <location>
        <begin position="67"/>
        <end position="90"/>
    </location>
</feature>
<accession>A0AA36FSI4</accession>